<evidence type="ECO:0000256" key="7">
    <source>
        <dbReference type="ARBA" id="ARBA00023242"/>
    </source>
</evidence>
<evidence type="ECO:0000256" key="8">
    <source>
        <dbReference type="PIRNR" id="PIRNR002595"/>
    </source>
</evidence>
<dbReference type="OMA" id="KMASNTH"/>
<accession>A0A168SM19</accession>
<evidence type="ECO:0000256" key="4">
    <source>
        <dbReference type="ARBA" id="ARBA00023015"/>
    </source>
</evidence>
<dbReference type="SUPFAM" id="SSF52172">
    <property type="entry name" value="CheY-like"/>
    <property type="match status" value="1"/>
</dbReference>
<feature type="domain" description="Response regulatory" evidence="11">
    <location>
        <begin position="540"/>
        <end position="654"/>
    </location>
</feature>
<feature type="modified residue" description="4-aspartylphosphate" evidence="9">
    <location>
        <position position="589"/>
    </location>
</feature>
<feature type="compositionally biased region" description="Low complexity" evidence="10">
    <location>
        <begin position="434"/>
        <end position="459"/>
    </location>
</feature>
<dbReference type="Gene3D" id="1.10.10.10">
    <property type="entry name" value="Winged helix-like DNA-binding domain superfamily/Winged helix DNA-binding domain"/>
    <property type="match status" value="1"/>
</dbReference>
<dbReference type="InterPro" id="IPR014402">
    <property type="entry name" value="Sig_transdc_resp-reg_Skn7"/>
</dbReference>
<keyword evidence="6 8" id="KW-0804">Transcription</keyword>
<evidence type="ECO:0000256" key="6">
    <source>
        <dbReference type="ARBA" id="ARBA00023163"/>
    </source>
</evidence>
<evidence type="ECO:0000256" key="5">
    <source>
        <dbReference type="ARBA" id="ARBA00023125"/>
    </source>
</evidence>
<protein>
    <recommendedName>
        <fullName evidence="8">Transcription factor</fullName>
    </recommendedName>
</protein>
<keyword evidence="5 8" id="KW-0238">DNA-binding</keyword>
<dbReference type="InterPro" id="IPR036390">
    <property type="entry name" value="WH_DNA-bd_sf"/>
</dbReference>
<dbReference type="FunFam" id="1.10.10.10:FF:000027">
    <property type="entry name" value="Heat shock transcription factor 1"/>
    <property type="match status" value="1"/>
</dbReference>
<dbReference type="InParanoid" id="A0A168SM19"/>
<feature type="region of interest" description="Disordered" evidence="10">
    <location>
        <begin position="429"/>
        <end position="532"/>
    </location>
</feature>
<dbReference type="Gene3D" id="3.40.50.2300">
    <property type="match status" value="1"/>
</dbReference>
<feature type="region of interest" description="Disordered" evidence="10">
    <location>
        <begin position="1"/>
        <end position="22"/>
    </location>
</feature>
<evidence type="ECO:0000259" key="11">
    <source>
        <dbReference type="PROSITE" id="PS50110"/>
    </source>
</evidence>
<keyword evidence="2 9" id="KW-0597">Phosphoprotein</keyword>
<keyword evidence="7 8" id="KW-0539">Nucleus</keyword>
<dbReference type="InterPro" id="IPR001789">
    <property type="entry name" value="Sig_transdc_resp-reg_receiver"/>
</dbReference>
<dbReference type="OrthoDB" id="60033at2759"/>
<dbReference type="InterPro" id="IPR011006">
    <property type="entry name" value="CheY-like_superfamily"/>
</dbReference>
<sequence>MENIVQHSQMTEEDIRVQGRSNPASSSGIVAISSHLKDLDSAFCPNVRICWNLEVSVRLKLCVHAGLVLIPSFGRLGGSTMEFCMIRFSRIEELATFSSFKFAIVPSDSFNTGTSHPSTMMTTPQLNRSRNEGVVPDFIQKLFNMLESTDDRSCFHWGRQGTTFVIDDTNEFSRTILPRRFKHGNFSSFVRQLNKYDFHKIRFTDNKSISSVNQQAWEFQHPLFRRDRKHLLAQIRRKVNNNRGQQTKQRQSINKSSSVSPSPSTTSSSSIPKDLSDDNTVNTDASTATNMQYMHDIHSSLQAQIDKLASDQQSMQSTLTRLLTTDTLLLDELHGLKRKMDEKDSIFSAALEQSKHQRTYHPLLQQQQQQQQNGKDKGLGKMASNTHVSLHLDKLLPHHPSNDPAPPISIPQSPSLKLLPWLQPPATPEAPILSTASSSSSSTTPSYTPSSSSVSSLSYQPPPNPTLLSMPMNPVSSQPDIGDPPSQQPSGFSTIPTSPAQPPQPLTLASSPSGSPSSSSGTTLDEPARTTCHNWRHRPKVLVVEDNVMYRRISMRCLQRLGCDFDLACDGLEAVSCMKTSQYDLILMDISIPKLDGMAATRKLRQYDQHTPVVSMTANYSDHDIENYVGSGMSDLLPKPFDQHKLYDILKQHCAHLV</sequence>
<feature type="compositionally biased region" description="Polar residues" evidence="10">
    <location>
        <begin position="241"/>
        <end position="255"/>
    </location>
</feature>
<feature type="compositionally biased region" description="Polar residues" evidence="10">
    <location>
        <begin position="488"/>
        <end position="498"/>
    </location>
</feature>
<dbReference type="InterPro" id="IPR000232">
    <property type="entry name" value="HSF_DNA-bd"/>
</dbReference>
<dbReference type="Pfam" id="PF00447">
    <property type="entry name" value="HSF_DNA-bind"/>
    <property type="match status" value="1"/>
</dbReference>
<dbReference type="Pfam" id="PF00072">
    <property type="entry name" value="Response_reg"/>
    <property type="match status" value="1"/>
</dbReference>
<feature type="compositionally biased region" description="Low complexity" evidence="10">
    <location>
        <begin position="256"/>
        <end position="270"/>
    </location>
</feature>
<dbReference type="GO" id="GO:0003700">
    <property type="term" value="F:DNA-binding transcription factor activity"/>
    <property type="evidence" value="ECO:0007669"/>
    <property type="project" value="UniProtKB-UniRule"/>
</dbReference>
<evidence type="ECO:0000256" key="1">
    <source>
        <dbReference type="ARBA" id="ARBA00004123"/>
    </source>
</evidence>
<dbReference type="PANTHER" id="PTHR45339:SF1">
    <property type="entry name" value="HYBRID SIGNAL TRANSDUCTION HISTIDINE KINASE J"/>
    <property type="match status" value="1"/>
</dbReference>
<dbReference type="SMART" id="SM00448">
    <property type="entry name" value="REC"/>
    <property type="match status" value="1"/>
</dbReference>
<keyword evidence="3" id="KW-0902">Two-component regulatory system</keyword>
<dbReference type="SMART" id="SM00415">
    <property type="entry name" value="HSF"/>
    <property type="match status" value="1"/>
</dbReference>
<dbReference type="CDD" id="cd17546">
    <property type="entry name" value="REC_hyHK_CKI1_RcsC-like"/>
    <property type="match status" value="1"/>
</dbReference>
<evidence type="ECO:0000313" key="13">
    <source>
        <dbReference type="Proteomes" id="UP000078561"/>
    </source>
</evidence>
<dbReference type="GO" id="GO:0006357">
    <property type="term" value="P:regulation of transcription by RNA polymerase II"/>
    <property type="evidence" value="ECO:0007669"/>
    <property type="project" value="UniProtKB-UniRule"/>
</dbReference>
<dbReference type="AlphaFoldDB" id="A0A168SM19"/>
<feature type="region of interest" description="Disordered" evidence="10">
    <location>
        <begin position="238"/>
        <end position="284"/>
    </location>
</feature>
<comment type="subcellular location">
    <subcellularLocation>
        <location evidence="1 8">Nucleus</location>
    </subcellularLocation>
</comment>
<proteinExistence type="predicted"/>
<dbReference type="EMBL" id="LT554895">
    <property type="protein sequence ID" value="SAM08627.1"/>
    <property type="molecule type" value="Genomic_DNA"/>
</dbReference>
<dbReference type="GO" id="GO:0043565">
    <property type="term" value="F:sequence-specific DNA binding"/>
    <property type="evidence" value="ECO:0007669"/>
    <property type="project" value="InterPro"/>
</dbReference>
<reference evidence="12" key="1">
    <citation type="submission" date="2016-04" db="EMBL/GenBank/DDBJ databases">
        <authorList>
            <person name="Evans L.H."/>
            <person name="Alamgir A."/>
            <person name="Owens N."/>
            <person name="Weber N.D."/>
            <person name="Virtaneva K."/>
            <person name="Barbian K."/>
            <person name="Babar A."/>
            <person name="Rosenke K."/>
        </authorList>
    </citation>
    <scope>NUCLEOTIDE SEQUENCE [LARGE SCALE GENOMIC DNA]</scope>
    <source>
        <strain evidence="12">CBS 101.48</strain>
    </source>
</reference>
<gene>
    <name evidence="12" type="primary">ABSGL_14290.1 scaffold 14385</name>
</gene>
<dbReference type="GO" id="GO:0005634">
    <property type="term" value="C:nucleus"/>
    <property type="evidence" value="ECO:0007669"/>
    <property type="project" value="UniProtKB-SubCell"/>
</dbReference>
<feature type="compositionally biased region" description="Low complexity" evidence="10">
    <location>
        <begin position="510"/>
        <end position="521"/>
    </location>
</feature>
<dbReference type="PIRSF" id="PIRSF002595">
    <property type="entry name" value="RR_SKN7"/>
    <property type="match status" value="1"/>
</dbReference>
<keyword evidence="13" id="KW-1185">Reference proteome</keyword>
<dbReference type="PROSITE" id="PS50110">
    <property type="entry name" value="RESPONSE_REGULATORY"/>
    <property type="match status" value="1"/>
</dbReference>
<dbReference type="Proteomes" id="UP000078561">
    <property type="component" value="Unassembled WGS sequence"/>
</dbReference>
<dbReference type="PANTHER" id="PTHR45339">
    <property type="entry name" value="HYBRID SIGNAL TRANSDUCTION HISTIDINE KINASE J"/>
    <property type="match status" value="1"/>
</dbReference>
<evidence type="ECO:0000256" key="3">
    <source>
        <dbReference type="ARBA" id="ARBA00023012"/>
    </source>
</evidence>
<dbReference type="PRINTS" id="PR00056">
    <property type="entry name" value="HSFDOMAIN"/>
</dbReference>
<dbReference type="InterPro" id="IPR036388">
    <property type="entry name" value="WH-like_DNA-bd_sf"/>
</dbReference>
<dbReference type="PROSITE" id="PS00434">
    <property type="entry name" value="HSF_DOMAIN"/>
    <property type="match status" value="1"/>
</dbReference>
<evidence type="ECO:0000313" key="12">
    <source>
        <dbReference type="EMBL" id="SAM08627.1"/>
    </source>
</evidence>
<dbReference type="STRING" id="4829.A0A168SM19"/>
<evidence type="ECO:0000256" key="10">
    <source>
        <dbReference type="SAM" id="MobiDB-lite"/>
    </source>
</evidence>
<name>A0A168SM19_ABSGL</name>
<keyword evidence="4 8" id="KW-0805">Transcription regulation</keyword>
<evidence type="ECO:0000256" key="9">
    <source>
        <dbReference type="PROSITE-ProRule" id="PRU00169"/>
    </source>
</evidence>
<dbReference type="SUPFAM" id="SSF46785">
    <property type="entry name" value="Winged helix' DNA-binding domain"/>
    <property type="match status" value="1"/>
</dbReference>
<dbReference type="GO" id="GO:0000156">
    <property type="term" value="F:phosphorelay response regulator activity"/>
    <property type="evidence" value="ECO:0007669"/>
    <property type="project" value="InterPro"/>
</dbReference>
<evidence type="ECO:0000256" key="2">
    <source>
        <dbReference type="ARBA" id="ARBA00022553"/>
    </source>
</evidence>
<organism evidence="12">
    <name type="scientific">Absidia glauca</name>
    <name type="common">Pin mould</name>
    <dbReference type="NCBI Taxonomy" id="4829"/>
    <lineage>
        <taxon>Eukaryota</taxon>
        <taxon>Fungi</taxon>
        <taxon>Fungi incertae sedis</taxon>
        <taxon>Mucoromycota</taxon>
        <taxon>Mucoromycotina</taxon>
        <taxon>Mucoromycetes</taxon>
        <taxon>Mucorales</taxon>
        <taxon>Cunninghamellaceae</taxon>
        <taxon>Absidia</taxon>
    </lineage>
</organism>